<keyword evidence="1" id="KW-0319">Glycerol metabolism</keyword>
<dbReference type="Gene3D" id="3.20.20.70">
    <property type="entry name" value="Aldolase class I"/>
    <property type="match status" value="1"/>
</dbReference>
<dbReference type="PIRSF" id="PIRSF016897">
    <property type="entry name" value="GlpP"/>
    <property type="match status" value="1"/>
</dbReference>
<comment type="caution">
    <text evidence="2">The sequence shown here is derived from an EMBL/GenBank/DDBJ whole genome shotgun (WGS) entry which is preliminary data.</text>
</comment>
<evidence type="ECO:0000256" key="1">
    <source>
        <dbReference type="PIRNR" id="PIRNR016897"/>
    </source>
</evidence>
<reference evidence="2" key="1">
    <citation type="submission" date="2023-07" db="EMBL/GenBank/DDBJ databases">
        <authorList>
            <person name="Aktuganov G."/>
            <person name="Boyko T."/>
            <person name="Delegan Y."/>
            <person name="Galimzianova N."/>
            <person name="Gilvanova E."/>
            <person name="Korobov V."/>
            <person name="Kuzmina L."/>
            <person name="Melentiev A."/>
            <person name="Milman P."/>
            <person name="Ryabova A."/>
            <person name="Stupak E."/>
            <person name="Yasakov T."/>
            <person name="Zharikova N."/>
            <person name="Zhurenko E."/>
        </authorList>
    </citation>
    <scope>NUCLEOTIDE SEQUENCE</scope>
    <source>
        <strain evidence="2">IB-739</strain>
    </source>
</reference>
<keyword evidence="1" id="KW-0805">Transcription regulation</keyword>
<protein>
    <recommendedName>
        <fullName evidence="1">Glycerol uptake operon antiterminator regulatory protein</fullName>
    </recommendedName>
</protein>
<dbReference type="PANTHER" id="PTHR35787">
    <property type="entry name" value="GLYCEROL UPTAKE OPERON ANTITERMINATOR REGULATORY PROTEIN"/>
    <property type="match status" value="1"/>
</dbReference>
<dbReference type="EMBL" id="JAUMKJ010000051">
    <property type="protein sequence ID" value="MDO3680982.1"/>
    <property type="molecule type" value="Genomic_DNA"/>
</dbReference>
<keyword evidence="1" id="KW-0804">Transcription</keyword>
<keyword evidence="3" id="KW-1185">Reference proteome</keyword>
<name>A0ABT8VJ34_9BACL</name>
<dbReference type="InterPro" id="IPR006699">
    <property type="entry name" value="GlpP"/>
</dbReference>
<keyword evidence="1" id="KW-0694">RNA-binding</keyword>
<sequence>MRDLDFLEKLRRSRIIASVKEHKTLEKASKARIGAVVLSIGNIGNIKSFVDLYKKNRIPVFLHVERLGGLSQDSEGMAFLANCVKPDGIVTTRNQLIKLAKKEGLLTIQRVFLFDSDSVKSGLKSVQETQPNAIEIMPALLPEYIRVYRQETNIPIIAGGLIRTRDHIKEALQSGAVAVSMGTHELWREPIGEELPNGSPGEEECR</sequence>
<proteinExistence type="predicted"/>
<dbReference type="Proteomes" id="UP001168883">
    <property type="component" value="Unassembled WGS sequence"/>
</dbReference>
<dbReference type="SUPFAM" id="SSF110391">
    <property type="entry name" value="GlpP-like"/>
    <property type="match status" value="1"/>
</dbReference>
<evidence type="ECO:0000313" key="2">
    <source>
        <dbReference type="EMBL" id="MDO3680982.1"/>
    </source>
</evidence>
<evidence type="ECO:0000313" key="3">
    <source>
        <dbReference type="Proteomes" id="UP001168883"/>
    </source>
</evidence>
<comment type="function">
    <text evidence="1">Regulates expression of the glpD operon. In the presence of glycerol 3-phosphate (G3P) causes antitermination of transcription of glpD at the inverted repeat of the leader region to enhance its transcription. Binds and stabilizes glpD leader mRNA.</text>
</comment>
<dbReference type="PANTHER" id="PTHR35787:SF1">
    <property type="entry name" value="GLYCEROL UPTAKE OPERON ANTITERMINATOR REGULATORY PROTEIN"/>
    <property type="match status" value="1"/>
</dbReference>
<dbReference type="InterPro" id="IPR013785">
    <property type="entry name" value="Aldolase_TIM"/>
</dbReference>
<gene>
    <name evidence="2" type="ORF">Q3C12_28635</name>
</gene>
<dbReference type="RefSeq" id="WP_302881031.1">
    <property type="nucleotide sequence ID" value="NZ_JAUMKJ010000051.1"/>
</dbReference>
<organism evidence="2 3">
    <name type="scientific">Paenibacillus ehimensis</name>
    <dbReference type="NCBI Taxonomy" id="79264"/>
    <lineage>
        <taxon>Bacteria</taxon>
        <taxon>Bacillati</taxon>
        <taxon>Bacillota</taxon>
        <taxon>Bacilli</taxon>
        <taxon>Bacillales</taxon>
        <taxon>Paenibacillaceae</taxon>
        <taxon>Paenibacillus</taxon>
    </lineage>
</organism>
<dbReference type="Pfam" id="PF04309">
    <property type="entry name" value="G3P_antiterm"/>
    <property type="match status" value="1"/>
</dbReference>
<accession>A0ABT8VJ34</accession>